<sequence>MHTTGFTWGVDRTLRERCAMCEVRCTILYAGGLQLENGNRCNNNRCCEQFDEFNHLTGGSLAEAFIPHYGHTPHGCSGGGLMGQYLVPRATKHQPPPTTRISGVGRNPTLTYPHSPTHSTLCSTPGTLCGARSAACPRETNVRQVLSGSFSVELSFLVQNTNL</sequence>
<dbReference type="EMBL" id="HBGA01080141">
    <property type="protein sequence ID" value="CAD9018770.1"/>
    <property type="molecule type" value="Transcribed_RNA"/>
</dbReference>
<proteinExistence type="predicted"/>
<reference evidence="1" key="1">
    <citation type="submission" date="2021-01" db="EMBL/GenBank/DDBJ databases">
        <authorList>
            <person name="Corre E."/>
            <person name="Pelletier E."/>
            <person name="Niang G."/>
            <person name="Scheremetjew M."/>
            <person name="Finn R."/>
            <person name="Kale V."/>
            <person name="Holt S."/>
            <person name="Cochrane G."/>
            <person name="Meng A."/>
            <person name="Brown T."/>
            <person name="Cohen L."/>
        </authorList>
    </citation>
    <scope>NUCLEOTIDE SEQUENCE</scope>
    <source>
        <strain evidence="1">NIES-381</strain>
    </source>
</reference>
<name>A0A7S1IP52_9EUGL</name>
<organism evidence="1">
    <name type="scientific">Eutreptiella gymnastica</name>
    <dbReference type="NCBI Taxonomy" id="73025"/>
    <lineage>
        <taxon>Eukaryota</taxon>
        <taxon>Discoba</taxon>
        <taxon>Euglenozoa</taxon>
        <taxon>Euglenida</taxon>
        <taxon>Spirocuta</taxon>
        <taxon>Euglenophyceae</taxon>
        <taxon>Eutreptiales</taxon>
        <taxon>Eutreptiaceae</taxon>
        <taxon>Eutreptiella</taxon>
    </lineage>
</organism>
<protein>
    <submittedName>
        <fullName evidence="1">Uncharacterized protein</fullName>
    </submittedName>
</protein>
<accession>A0A7S1IP52</accession>
<dbReference type="AlphaFoldDB" id="A0A7S1IP52"/>
<evidence type="ECO:0000313" key="1">
    <source>
        <dbReference type="EMBL" id="CAD9018770.1"/>
    </source>
</evidence>
<gene>
    <name evidence="1" type="ORF">EGYM00392_LOCUS29883</name>
</gene>